<dbReference type="PROSITE" id="PS51371">
    <property type="entry name" value="CBS"/>
    <property type="match status" value="4"/>
</dbReference>
<feature type="domain" description="CBS" evidence="3">
    <location>
        <begin position="162"/>
        <end position="219"/>
    </location>
</feature>
<dbReference type="Gene3D" id="3.10.580.10">
    <property type="entry name" value="CBS-domain"/>
    <property type="match status" value="2"/>
</dbReference>
<organism evidence="4 5">
    <name type="scientific">Pseudonocardia halophobica</name>
    <dbReference type="NCBI Taxonomy" id="29401"/>
    <lineage>
        <taxon>Bacteria</taxon>
        <taxon>Bacillati</taxon>
        <taxon>Actinomycetota</taxon>
        <taxon>Actinomycetes</taxon>
        <taxon>Pseudonocardiales</taxon>
        <taxon>Pseudonocardiaceae</taxon>
        <taxon>Pseudonocardia</taxon>
    </lineage>
</organism>
<dbReference type="InterPro" id="IPR000644">
    <property type="entry name" value="CBS_dom"/>
</dbReference>
<feature type="domain" description="CBS" evidence="3">
    <location>
        <begin position="73"/>
        <end position="130"/>
    </location>
</feature>
<sequence length="275" mass="29771">MPVRVRDVMTRRLVTVQADDPVDLAARRMLRAGFSALPVVRGVDRLVGIVSLVDVLRHQEDGAPAGATVGSIMTTDVLTMSPATSAAVVAHRLRTYGELRVMPIVERGLLVGVVTRSDLLRGPREQPGLLSRLFGRTTLPDPVPARMPRERRPDARTVGEVMTSTDLVVVRPTTPCSQAVELLLTRRFSLLPVVEDDGGLVGVVSEADLLRDPLDGSRSGPPRTVGAAMTRSPTVVRPDTPLAEARHLVVDRGFRVLPVTRGRRLVGMLSRSDLV</sequence>
<dbReference type="EMBL" id="BSFQ01000015">
    <property type="protein sequence ID" value="GLL12655.1"/>
    <property type="molecule type" value="Genomic_DNA"/>
</dbReference>
<evidence type="ECO:0000256" key="1">
    <source>
        <dbReference type="ARBA" id="ARBA00023122"/>
    </source>
</evidence>
<dbReference type="Proteomes" id="UP001143463">
    <property type="component" value="Unassembled WGS sequence"/>
</dbReference>
<dbReference type="RefSeq" id="WP_081924290.1">
    <property type="nucleotide sequence ID" value="NZ_BAAAUZ010000073.1"/>
</dbReference>
<keyword evidence="1 2" id="KW-0129">CBS domain</keyword>
<dbReference type="Pfam" id="PF00571">
    <property type="entry name" value="CBS"/>
    <property type="match status" value="4"/>
</dbReference>
<proteinExistence type="predicted"/>
<evidence type="ECO:0000313" key="5">
    <source>
        <dbReference type="Proteomes" id="UP001143463"/>
    </source>
</evidence>
<evidence type="ECO:0000259" key="3">
    <source>
        <dbReference type="PROSITE" id="PS51371"/>
    </source>
</evidence>
<name>A0A9W6NWR9_9PSEU</name>
<feature type="domain" description="CBS" evidence="3">
    <location>
        <begin position="229"/>
        <end position="275"/>
    </location>
</feature>
<gene>
    <name evidence="4" type="ORF">GCM10017577_37960</name>
</gene>
<dbReference type="AlphaFoldDB" id="A0A9W6NWR9"/>
<reference evidence="4" key="2">
    <citation type="submission" date="2023-01" db="EMBL/GenBank/DDBJ databases">
        <authorList>
            <person name="Sun Q."/>
            <person name="Evtushenko L."/>
        </authorList>
    </citation>
    <scope>NUCLEOTIDE SEQUENCE</scope>
    <source>
        <strain evidence="4">VKM Ac-1069</strain>
    </source>
</reference>
<dbReference type="PANTHER" id="PTHR43080">
    <property type="entry name" value="CBS DOMAIN-CONTAINING PROTEIN CBSX3, MITOCHONDRIAL"/>
    <property type="match status" value="1"/>
</dbReference>
<dbReference type="InterPro" id="IPR051257">
    <property type="entry name" value="Diverse_CBS-Domain"/>
</dbReference>
<reference evidence="4" key="1">
    <citation type="journal article" date="2014" name="Int. J. Syst. Evol. Microbiol.">
        <title>Complete genome sequence of Corynebacterium casei LMG S-19264T (=DSM 44701T), isolated from a smear-ripened cheese.</title>
        <authorList>
            <consortium name="US DOE Joint Genome Institute (JGI-PGF)"/>
            <person name="Walter F."/>
            <person name="Albersmeier A."/>
            <person name="Kalinowski J."/>
            <person name="Ruckert C."/>
        </authorList>
    </citation>
    <scope>NUCLEOTIDE SEQUENCE</scope>
    <source>
        <strain evidence="4">VKM Ac-1069</strain>
    </source>
</reference>
<dbReference type="InterPro" id="IPR046342">
    <property type="entry name" value="CBS_dom_sf"/>
</dbReference>
<accession>A0A9W6NWR9</accession>
<dbReference type="PANTHER" id="PTHR43080:SF26">
    <property type="entry name" value="REGULATORY PROTEIN"/>
    <property type="match status" value="1"/>
</dbReference>
<evidence type="ECO:0000256" key="2">
    <source>
        <dbReference type="PROSITE-ProRule" id="PRU00703"/>
    </source>
</evidence>
<comment type="caution">
    <text evidence="4">The sequence shown here is derived from an EMBL/GenBank/DDBJ whole genome shotgun (WGS) entry which is preliminary data.</text>
</comment>
<dbReference type="SMART" id="SM00116">
    <property type="entry name" value="CBS"/>
    <property type="match status" value="4"/>
</dbReference>
<dbReference type="SUPFAM" id="SSF54631">
    <property type="entry name" value="CBS-domain pair"/>
    <property type="match status" value="2"/>
</dbReference>
<protein>
    <recommendedName>
        <fullName evidence="3">CBS domain-containing protein</fullName>
    </recommendedName>
</protein>
<keyword evidence="5" id="KW-1185">Reference proteome</keyword>
<feature type="domain" description="CBS" evidence="3">
    <location>
        <begin position="9"/>
        <end position="65"/>
    </location>
</feature>
<evidence type="ECO:0000313" key="4">
    <source>
        <dbReference type="EMBL" id="GLL12655.1"/>
    </source>
</evidence>